<dbReference type="Gene3D" id="1.10.1790.20">
    <property type="match status" value="1"/>
</dbReference>
<dbReference type="InterPro" id="IPR000722">
    <property type="entry name" value="RNA_pol_asu"/>
</dbReference>
<organism evidence="10 11">
    <name type="scientific">Roseivivax halotolerans</name>
    <dbReference type="NCBI Taxonomy" id="93684"/>
    <lineage>
        <taxon>Bacteria</taxon>
        <taxon>Pseudomonadati</taxon>
        <taxon>Pseudomonadota</taxon>
        <taxon>Alphaproteobacteria</taxon>
        <taxon>Rhodobacterales</taxon>
        <taxon>Roseobacteraceae</taxon>
        <taxon>Roseivivax</taxon>
    </lineage>
</organism>
<dbReference type="SMART" id="SM00663">
    <property type="entry name" value="RPOLA_N"/>
    <property type="match status" value="1"/>
</dbReference>
<feature type="binding site" evidence="7">
    <location>
        <position position="885"/>
    </location>
    <ligand>
        <name>Zn(2+)</name>
        <dbReference type="ChEBI" id="CHEBI:29105"/>
        <label>2</label>
    </ligand>
</feature>
<dbReference type="EC" id="2.7.7.6" evidence="7"/>
<dbReference type="GO" id="GO:0000287">
    <property type="term" value="F:magnesium ion binding"/>
    <property type="evidence" value="ECO:0007669"/>
    <property type="project" value="UniProtKB-UniRule"/>
</dbReference>
<dbReference type="InterPro" id="IPR044893">
    <property type="entry name" value="RNA_pol_Rpb1_clamp_domain"/>
</dbReference>
<feature type="binding site" evidence="7">
    <location>
        <position position="74"/>
    </location>
    <ligand>
        <name>Zn(2+)</name>
        <dbReference type="ChEBI" id="CHEBI:29105"/>
        <label>1</label>
    </ligand>
</feature>
<dbReference type="SUPFAM" id="SSF64484">
    <property type="entry name" value="beta and beta-prime subunits of DNA dependent RNA-polymerase"/>
    <property type="match status" value="1"/>
</dbReference>
<dbReference type="NCBIfam" id="TIGR02386">
    <property type="entry name" value="rpoC_TIGR"/>
    <property type="match status" value="1"/>
</dbReference>
<feature type="binding site" evidence="7">
    <location>
        <position position="72"/>
    </location>
    <ligand>
        <name>Zn(2+)</name>
        <dbReference type="ChEBI" id="CHEBI:29105"/>
        <label>1</label>
    </ligand>
</feature>
<dbReference type="HAMAP" id="MF_01322">
    <property type="entry name" value="RNApol_bact_RpoC"/>
    <property type="match status" value="1"/>
</dbReference>
<dbReference type="InterPro" id="IPR012754">
    <property type="entry name" value="DNA-dir_RpoC_beta_prime_bact"/>
</dbReference>
<dbReference type="CDD" id="cd02655">
    <property type="entry name" value="RNAP_beta'_C"/>
    <property type="match status" value="1"/>
</dbReference>
<dbReference type="Pfam" id="PF04983">
    <property type="entry name" value="RNA_pol_Rpb1_3"/>
    <property type="match status" value="1"/>
</dbReference>
<keyword evidence="7" id="KW-0460">Magnesium</keyword>
<dbReference type="Gene3D" id="2.40.40.20">
    <property type="match status" value="1"/>
</dbReference>
<feature type="binding site" evidence="7">
    <location>
        <position position="811"/>
    </location>
    <ligand>
        <name>Zn(2+)</name>
        <dbReference type="ChEBI" id="CHEBI:29105"/>
        <label>2</label>
    </ligand>
</feature>
<comment type="subunit">
    <text evidence="7">The RNAP catalytic core consists of 2 alpha, 1 beta, 1 beta' and 1 omega subunit. When a sigma factor is associated with the core the holoenzyme is formed, which can initiate transcription.</text>
</comment>
<gene>
    <name evidence="7" type="primary">rpoC</name>
    <name evidence="10" type="ORF">SAMN05421853_11754</name>
</gene>
<dbReference type="STRING" id="93684.SAMN05421853_11754"/>
<dbReference type="InterPro" id="IPR007080">
    <property type="entry name" value="RNA_pol_Rpb1_1"/>
</dbReference>
<evidence type="ECO:0000256" key="2">
    <source>
        <dbReference type="ARBA" id="ARBA00022679"/>
    </source>
</evidence>
<evidence type="ECO:0000313" key="11">
    <source>
        <dbReference type="Proteomes" id="UP000243106"/>
    </source>
</evidence>
<evidence type="ECO:0000256" key="8">
    <source>
        <dbReference type="RuleBase" id="RU004279"/>
    </source>
</evidence>
<dbReference type="Pfam" id="PF05000">
    <property type="entry name" value="RNA_pol_Rpb1_4"/>
    <property type="match status" value="1"/>
</dbReference>
<comment type="cofactor">
    <cofactor evidence="7">
        <name>Zn(2+)</name>
        <dbReference type="ChEBI" id="CHEBI:29105"/>
    </cofactor>
    <text evidence="7">Binds 2 Zn(2+) ions per subunit.</text>
</comment>
<dbReference type="Gene3D" id="1.10.150.390">
    <property type="match status" value="1"/>
</dbReference>
<feature type="binding site" evidence="7">
    <location>
        <position position="90"/>
    </location>
    <ligand>
        <name>Zn(2+)</name>
        <dbReference type="ChEBI" id="CHEBI:29105"/>
        <label>1</label>
    </ligand>
</feature>
<keyword evidence="4 7" id="KW-0479">Metal-binding</keyword>
<evidence type="ECO:0000256" key="1">
    <source>
        <dbReference type="ARBA" id="ARBA00022478"/>
    </source>
</evidence>
<dbReference type="PANTHER" id="PTHR19376:SF54">
    <property type="entry name" value="DNA-DIRECTED RNA POLYMERASE SUBUNIT BETA"/>
    <property type="match status" value="1"/>
</dbReference>
<sequence>MNQEITNNPFNPLTPPKAFDEIKVSLASPERILSWSFGEIKKPETINYRTFKPERDGLFCARIFGPIKDYECLCGKYKRMKYRGVVCEKCGVEVTLQKVRRERMGHIELAAPCAHIWFLKSLPSRIGLMLDMTLRDLERILYFENYVVIEPGLTDLTYGQLLTEDEFLDAQDQYGMDAFTANIGAEAIREMLAQIDLEADAEQLREELKEATGELKPKKIIKRLKVVEHFLESGNRPEWMIMTVVPVIPPELRPLVPLDGGRFATSDLNDLYRRVINRNNRLKRLIELRAPDIIVRNEKRMLQESVDALFDNGRRGRVITGANKRPLKSLSDMLKGKQGRFRQNLLGKRVDFSGRSVIVTGPELKLHQCGLPKKMALELFKPFIYSRLEAKGLSSTVKQAKKLVEKERPEVWDILDEVIREHPVLLNRAPTLHRLGIQAFEPTLIEGKAIQLHPLVCAAFNADFDGDQMAVHVPLSLEAQLEARVLMMSTNNVLSPANGAPIIVPSQDMILGLYYTSIMRHGMKGEGMVFGSVEEVEHALNAGEVHLHAKIECRIKQIDDEGQEVFKRYETTPGRVRLGGLLPLNAKAPFELVNTLLRKKDVQRVIDTVYRYCGQKESVIFCDQIMSMGFKEAFRAGISFGKDDMVIPEDKWAIVEDTREQVKDFEQQYMDGLITQGEKYNKVVDAWSKCNDKVTEAMMSTISAAKTDENGAEAEPNSVYMMAHSGARGSVTQMKQLGGMRGLMAKPNGDIIETPIISNFKEGLTVLEYFNSTHGARKGLSDTALKTANSGYLTRRLVDVAQDCIVRMHDCGTDRSITAEAAISDGEVVASIGERLLGRVAAEDIVKPGTDEVLVKEGQIIDERSADAIEEAAVQTARIRSPLTCDAEEGVCAMCYGRDLARGTMVNTGEAVGIIAAQSIGEPGTQLTMRTFHIGGVAQGGQQSFLEASQSGIIEYENANTLVNAAGDTLVMGRNMKLRIMDEHGAERASHKVGYGTKLFVKEGDKIERGAKLFEWDPYTLPIIAEKAGVARHVDLVNGVAVREETDDATGMSQKIVTDWRAAPKGNELKPEIILQDENGEPVRNEAGNPITYPMSVDAILSVEDGQEVAAGDVVARIPREGAKTKDITGGLPRVAELFEARRPKDHAIIAEIDGYVRFGKDYKNKRRISIEPVDDSLEPKEYMIPKGKHIPVVEGDYVQKGDYIMDGNPAPHDILSIMGVEALANYMINEVQEVYRLQGVKINDKHVEVIVRQMLQKWEILDSGDTTLLKGEHVDKLEFDEANAKAEKKNGRPAKGEPILLGITKASLQTRSFISAASFQETTRVLTEASVQGKVDRLQGLKENVIVGRLIPAGTGGAINRVEKIASDRDNVVIEARRSEAEEAARLAAPAEDVVGGGEFDTVIEDTSESRE</sequence>
<dbReference type="Gene3D" id="4.10.860.120">
    <property type="entry name" value="RNA polymerase II, clamp domain"/>
    <property type="match status" value="1"/>
</dbReference>
<evidence type="ECO:0000259" key="9">
    <source>
        <dbReference type="SMART" id="SM00663"/>
    </source>
</evidence>
<protein>
    <recommendedName>
        <fullName evidence="7">DNA-directed RNA polymerase subunit beta'</fullName>
        <shortName evidence="7">RNAP subunit beta'</shortName>
        <ecNumber evidence="7">2.7.7.6</ecNumber>
    </recommendedName>
    <alternativeName>
        <fullName evidence="7">RNA polymerase subunit beta'</fullName>
    </alternativeName>
    <alternativeName>
        <fullName evidence="7">Transcriptase subunit beta'</fullName>
    </alternativeName>
</protein>
<dbReference type="Gene3D" id="2.40.50.100">
    <property type="match status" value="3"/>
</dbReference>
<dbReference type="EMBL" id="FOXV01000017">
    <property type="protein sequence ID" value="SFQ66384.1"/>
    <property type="molecule type" value="Genomic_DNA"/>
</dbReference>
<evidence type="ECO:0000256" key="7">
    <source>
        <dbReference type="HAMAP-Rule" id="MF_01322"/>
    </source>
</evidence>
<accession>A0A1I6ACB8</accession>
<evidence type="ECO:0000256" key="3">
    <source>
        <dbReference type="ARBA" id="ARBA00022695"/>
    </source>
</evidence>
<dbReference type="PANTHER" id="PTHR19376">
    <property type="entry name" value="DNA-DIRECTED RNA POLYMERASE"/>
    <property type="match status" value="1"/>
</dbReference>
<dbReference type="InterPro" id="IPR006592">
    <property type="entry name" value="RNA_pol_N"/>
</dbReference>
<dbReference type="CDD" id="cd01609">
    <property type="entry name" value="RNAP_beta'_N"/>
    <property type="match status" value="1"/>
</dbReference>
<evidence type="ECO:0000256" key="5">
    <source>
        <dbReference type="ARBA" id="ARBA00023163"/>
    </source>
</evidence>
<dbReference type="GO" id="GO:0003677">
    <property type="term" value="F:DNA binding"/>
    <property type="evidence" value="ECO:0007669"/>
    <property type="project" value="UniProtKB-UniRule"/>
</dbReference>
<comment type="function">
    <text evidence="7 8">DNA-dependent RNA polymerase catalyzes the transcription of DNA into RNA using the four ribonucleoside triphosphates as substrates.</text>
</comment>
<feature type="binding site" evidence="7">
    <location>
        <position position="895"/>
    </location>
    <ligand>
        <name>Zn(2+)</name>
        <dbReference type="ChEBI" id="CHEBI:29105"/>
        <label>2</label>
    </ligand>
</feature>
<dbReference type="InterPro" id="IPR007083">
    <property type="entry name" value="RNA_pol_Rpb1_4"/>
</dbReference>
<reference evidence="11" key="1">
    <citation type="submission" date="2016-10" db="EMBL/GenBank/DDBJ databases">
        <authorList>
            <person name="Varghese N."/>
            <person name="Submissions S."/>
        </authorList>
    </citation>
    <scope>NUCLEOTIDE SEQUENCE [LARGE SCALE GENOMIC DNA]</scope>
    <source>
        <strain evidence="11">JCM 10271</strain>
    </source>
</reference>
<evidence type="ECO:0000313" key="10">
    <source>
        <dbReference type="EMBL" id="SFQ66384.1"/>
    </source>
</evidence>
<dbReference type="GO" id="GO:0000428">
    <property type="term" value="C:DNA-directed RNA polymerase complex"/>
    <property type="evidence" value="ECO:0007669"/>
    <property type="project" value="UniProtKB-KW"/>
</dbReference>
<keyword evidence="5 7" id="KW-0804">Transcription</keyword>
<keyword evidence="2 7" id="KW-0808">Transferase</keyword>
<evidence type="ECO:0000256" key="4">
    <source>
        <dbReference type="ARBA" id="ARBA00022723"/>
    </source>
</evidence>
<feature type="binding site" evidence="7">
    <location>
        <position position="463"/>
    </location>
    <ligand>
        <name>Mg(2+)</name>
        <dbReference type="ChEBI" id="CHEBI:18420"/>
    </ligand>
</feature>
<proteinExistence type="inferred from homology"/>
<feature type="binding site" evidence="7">
    <location>
        <position position="87"/>
    </location>
    <ligand>
        <name>Zn(2+)</name>
        <dbReference type="ChEBI" id="CHEBI:29105"/>
        <label>1</label>
    </ligand>
</feature>
<evidence type="ECO:0000256" key="6">
    <source>
        <dbReference type="ARBA" id="ARBA00048552"/>
    </source>
</evidence>
<dbReference type="Pfam" id="PF04998">
    <property type="entry name" value="RNA_pol_Rpb1_5"/>
    <property type="match status" value="2"/>
</dbReference>
<comment type="similarity">
    <text evidence="7 8">Belongs to the RNA polymerase beta' chain family.</text>
</comment>
<feature type="domain" description="RNA polymerase N-terminal" evidence="9">
    <location>
        <begin position="238"/>
        <end position="517"/>
    </location>
</feature>
<dbReference type="GO" id="GO:0003899">
    <property type="term" value="F:DNA-directed RNA polymerase activity"/>
    <property type="evidence" value="ECO:0007669"/>
    <property type="project" value="UniProtKB-UniRule"/>
</dbReference>
<dbReference type="Gene3D" id="1.10.40.90">
    <property type="match status" value="1"/>
</dbReference>
<dbReference type="RefSeq" id="WP_093015355.1">
    <property type="nucleotide sequence ID" value="NZ_FOXV01000017.1"/>
</dbReference>
<feature type="binding site" evidence="7">
    <location>
        <position position="465"/>
    </location>
    <ligand>
        <name>Mg(2+)</name>
        <dbReference type="ChEBI" id="CHEBI:18420"/>
    </ligand>
</feature>
<dbReference type="Pfam" id="PF00623">
    <property type="entry name" value="RNA_pol_Rpb1_2"/>
    <property type="match status" value="1"/>
</dbReference>
<dbReference type="InterPro" id="IPR007081">
    <property type="entry name" value="RNA_pol_Rpb1_5"/>
</dbReference>
<keyword evidence="3 7" id="KW-0548">Nucleotidyltransferase</keyword>
<feature type="binding site" evidence="7">
    <location>
        <position position="892"/>
    </location>
    <ligand>
        <name>Zn(2+)</name>
        <dbReference type="ChEBI" id="CHEBI:29105"/>
        <label>2</label>
    </ligand>
</feature>
<comment type="cofactor">
    <cofactor evidence="7">
        <name>Mg(2+)</name>
        <dbReference type="ChEBI" id="CHEBI:18420"/>
    </cofactor>
    <text evidence="7">Binds 1 Mg(2+) ion per subunit.</text>
</comment>
<keyword evidence="11" id="KW-1185">Reference proteome</keyword>
<dbReference type="InterPro" id="IPR038120">
    <property type="entry name" value="Rpb1_funnel_sf"/>
</dbReference>
<dbReference type="Proteomes" id="UP000243106">
    <property type="component" value="Unassembled WGS sequence"/>
</dbReference>
<dbReference type="InterPro" id="IPR007066">
    <property type="entry name" value="RNA_pol_Rpb1_3"/>
</dbReference>
<dbReference type="InterPro" id="IPR045867">
    <property type="entry name" value="DNA-dir_RpoC_beta_prime"/>
</dbReference>
<name>A0A1I6ACB8_9RHOB</name>
<dbReference type="GO" id="GO:0008270">
    <property type="term" value="F:zinc ion binding"/>
    <property type="evidence" value="ECO:0007669"/>
    <property type="project" value="UniProtKB-UniRule"/>
</dbReference>
<dbReference type="Gene3D" id="1.10.274.100">
    <property type="entry name" value="RNA polymerase Rpb1, domain 3"/>
    <property type="match status" value="2"/>
</dbReference>
<dbReference type="Pfam" id="PF04997">
    <property type="entry name" value="RNA_pol_Rpb1_1"/>
    <property type="match status" value="1"/>
</dbReference>
<comment type="catalytic activity">
    <reaction evidence="6 7 8">
        <text>RNA(n) + a ribonucleoside 5'-triphosphate = RNA(n+1) + diphosphate</text>
        <dbReference type="Rhea" id="RHEA:21248"/>
        <dbReference type="Rhea" id="RHEA-COMP:14527"/>
        <dbReference type="Rhea" id="RHEA-COMP:17342"/>
        <dbReference type="ChEBI" id="CHEBI:33019"/>
        <dbReference type="ChEBI" id="CHEBI:61557"/>
        <dbReference type="ChEBI" id="CHEBI:140395"/>
        <dbReference type="EC" id="2.7.7.6"/>
    </reaction>
</comment>
<dbReference type="InterPro" id="IPR042102">
    <property type="entry name" value="RNA_pol_Rpb1_3_sf"/>
</dbReference>
<keyword evidence="1 7" id="KW-0240">DNA-directed RNA polymerase</keyword>
<dbReference type="GO" id="GO:0006351">
    <property type="term" value="P:DNA-templated transcription"/>
    <property type="evidence" value="ECO:0007669"/>
    <property type="project" value="UniProtKB-UniRule"/>
</dbReference>
<keyword evidence="7" id="KW-0862">Zinc</keyword>
<feature type="binding site" evidence="7">
    <location>
        <position position="467"/>
    </location>
    <ligand>
        <name>Mg(2+)</name>
        <dbReference type="ChEBI" id="CHEBI:18420"/>
    </ligand>
</feature>
<dbReference type="Gene3D" id="1.10.132.30">
    <property type="match status" value="1"/>
</dbReference>